<evidence type="ECO:0000313" key="6">
    <source>
        <dbReference type="Proteomes" id="UP000028524"/>
    </source>
</evidence>
<dbReference type="SUPFAM" id="SSF51445">
    <property type="entry name" value="(Trans)glycosidases"/>
    <property type="match status" value="1"/>
</dbReference>
<keyword evidence="1" id="KW-0147">Chitin-binding</keyword>
<dbReference type="GO" id="GO:0008061">
    <property type="term" value="F:chitin binding"/>
    <property type="evidence" value="ECO:0007669"/>
    <property type="project" value="UniProtKB-KW"/>
</dbReference>
<comment type="similarity">
    <text evidence="3">Belongs to the secreted LysM effector family.</text>
</comment>
<dbReference type="EMBL" id="KL659301">
    <property type="protein sequence ID" value="KFA70162.1"/>
    <property type="molecule type" value="Genomic_DNA"/>
</dbReference>
<evidence type="ECO:0000259" key="4">
    <source>
        <dbReference type="PROSITE" id="PS51782"/>
    </source>
</evidence>
<organism evidence="5 6">
    <name type="scientific">Stachybotrys chlorohalonatus (strain IBT 40285)</name>
    <dbReference type="NCBI Taxonomy" id="1283841"/>
    <lineage>
        <taxon>Eukaryota</taxon>
        <taxon>Fungi</taxon>
        <taxon>Dikarya</taxon>
        <taxon>Ascomycota</taxon>
        <taxon>Pezizomycotina</taxon>
        <taxon>Sordariomycetes</taxon>
        <taxon>Hypocreomycetidae</taxon>
        <taxon>Hypocreales</taxon>
        <taxon>Stachybotryaceae</taxon>
        <taxon>Stachybotrys</taxon>
    </lineage>
</organism>
<dbReference type="Proteomes" id="UP000028524">
    <property type="component" value="Unassembled WGS sequence"/>
</dbReference>
<evidence type="ECO:0000256" key="2">
    <source>
        <dbReference type="ARBA" id="ARBA00023026"/>
    </source>
</evidence>
<dbReference type="OrthoDB" id="73875at2759"/>
<keyword evidence="6" id="KW-1185">Reference proteome</keyword>
<dbReference type="HOGENOM" id="CLU_592076_0_0_1"/>
<evidence type="ECO:0000256" key="3">
    <source>
        <dbReference type="ARBA" id="ARBA00044955"/>
    </source>
</evidence>
<dbReference type="AlphaFoldDB" id="A0A084R1S7"/>
<evidence type="ECO:0000256" key="1">
    <source>
        <dbReference type="ARBA" id="ARBA00022669"/>
    </source>
</evidence>
<protein>
    <recommendedName>
        <fullName evidence="4">LysM domain-containing protein</fullName>
    </recommendedName>
</protein>
<dbReference type="Gene3D" id="3.10.350.10">
    <property type="entry name" value="LysM domain"/>
    <property type="match status" value="1"/>
</dbReference>
<name>A0A084R1S7_STAC4</name>
<dbReference type="PANTHER" id="PTHR47700:SF2">
    <property type="entry name" value="CHITINASE"/>
    <property type="match status" value="1"/>
</dbReference>
<dbReference type="PANTHER" id="PTHR47700">
    <property type="entry name" value="V CHITINASE, PUTATIVE (AFU_ORTHOLOGUE AFUA_6G13720)-RELATED"/>
    <property type="match status" value="1"/>
</dbReference>
<gene>
    <name evidence="5" type="ORF">S40285_08177</name>
</gene>
<dbReference type="STRING" id="1283841.A0A084R1S7"/>
<dbReference type="SUPFAM" id="SSF54106">
    <property type="entry name" value="LysM domain"/>
    <property type="match status" value="1"/>
</dbReference>
<evidence type="ECO:0000313" key="5">
    <source>
        <dbReference type="EMBL" id="KFA70162.1"/>
    </source>
</evidence>
<keyword evidence="2" id="KW-0843">Virulence</keyword>
<dbReference type="InterPro" id="IPR036779">
    <property type="entry name" value="LysM_dom_sf"/>
</dbReference>
<dbReference type="InParanoid" id="A0A084R1S7"/>
<dbReference type="Pfam" id="PF01476">
    <property type="entry name" value="LysM"/>
    <property type="match status" value="1"/>
</dbReference>
<dbReference type="InterPro" id="IPR018392">
    <property type="entry name" value="LysM"/>
</dbReference>
<proteinExistence type="inferred from homology"/>
<sequence>MTSPAHIWSRSRSVPAELVPRAVCSITKVQLGDGCWALADRCKITQANLVKFNPRANFYNTLVVGETVCCTSGTLPETIPPGNSSGNCKTRSVVSGDSSGSFASKCGLTSSDFMRVQYQAESLLDFACSQHQLAWIHYNAICGPTVPGTVQPSAGANISSLNPCPLSACCNFGGQCGLSSDFCVVSRSETGAPRTSAPGKNGCIFNYSMNIIKGSAPASKINVAYLEAWNSECQCLHMNLDPVDKTRYSHIHFAFVEITSDFRINTTRVQAQFDIFKTITGTKKIVSFGGWDFSNAPGTFRILREATKSANRATFVNNILNFGRIKFGRNRGRTPNGCQYAEEGSRDCIERRSTYWYNYPNKGSVEVFNPKGLIGEGYDESRDLLNRLKEFQAEDLNEAEMWLDVVTWYDMVDAAAMPAFTKEQAVASMDMVIETANEIEAAMREAAILNFLTGLLFIPAIG</sequence>
<dbReference type="InterPro" id="IPR017853">
    <property type="entry name" value="GH"/>
</dbReference>
<reference evidence="5 6" key="1">
    <citation type="journal article" date="2014" name="BMC Genomics">
        <title>Comparative genome sequencing reveals chemotype-specific gene clusters in the toxigenic black mold Stachybotrys.</title>
        <authorList>
            <person name="Semeiks J."/>
            <person name="Borek D."/>
            <person name="Otwinowski Z."/>
            <person name="Grishin N.V."/>
        </authorList>
    </citation>
    <scope>NUCLEOTIDE SEQUENCE [LARGE SCALE GENOMIC DNA]</scope>
    <source>
        <strain evidence="5 6">IBT 40285</strain>
    </source>
</reference>
<dbReference type="InterPro" id="IPR053214">
    <property type="entry name" value="LysM12-like"/>
</dbReference>
<dbReference type="Gene3D" id="3.20.20.80">
    <property type="entry name" value="Glycosidases"/>
    <property type="match status" value="1"/>
</dbReference>
<feature type="domain" description="LysM" evidence="4">
    <location>
        <begin position="25"/>
        <end position="70"/>
    </location>
</feature>
<dbReference type="PROSITE" id="PS51782">
    <property type="entry name" value="LYSM"/>
    <property type="match status" value="1"/>
</dbReference>
<accession>A0A084R1S7</accession>